<proteinExistence type="predicted"/>
<evidence type="ECO:0000256" key="1">
    <source>
        <dbReference type="ARBA" id="ARBA00022737"/>
    </source>
</evidence>
<dbReference type="Pfam" id="PF12796">
    <property type="entry name" value="Ank_2"/>
    <property type="match status" value="1"/>
</dbReference>
<dbReference type="PROSITE" id="PS50088">
    <property type="entry name" value="ANK_REPEAT"/>
    <property type="match status" value="1"/>
</dbReference>
<dbReference type="SUPFAM" id="SSF48403">
    <property type="entry name" value="Ankyrin repeat"/>
    <property type="match status" value="1"/>
</dbReference>
<name>A0A0A8ZVS3_ARUDO</name>
<dbReference type="EMBL" id="GBRH01256082">
    <property type="protein sequence ID" value="JAD41813.1"/>
    <property type="molecule type" value="Transcribed_RNA"/>
</dbReference>
<dbReference type="GO" id="GO:0005886">
    <property type="term" value="C:plasma membrane"/>
    <property type="evidence" value="ECO:0007669"/>
    <property type="project" value="TreeGrafter"/>
</dbReference>
<keyword evidence="2 3" id="KW-0040">ANK repeat</keyword>
<dbReference type="PROSITE" id="PS50297">
    <property type="entry name" value="ANK_REP_REGION"/>
    <property type="match status" value="1"/>
</dbReference>
<evidence type="ECO:0000313" key="4">
    <source>
        <dbReference type="EMBL" id="JAD41813.1"/>
    </source>
</evidence>
<sequence>MFIAVMRNFTDVFEKLLEISDSAHVGPLGQNVLHAAVTKGNPDIAKRIMEARPWLAREAADNNSIPTNRAAFEGKIEVLTVLLEYDRSLGYLTLSNGNPLLNTAAGQGHVGVARELLDHCPDAPYYNKTTGLTCLHVAVSNDRKEFVQFILGSQQLRMLVNMQDQYGQTALHLAARKCNAKMVTALLLHQAIDVTVFTKNGNLASRLLSEASQKPKASDL</sequence>
<dbReference type="Gene3D" id="1.25.40.20">
    <property type="entry name" value="Ankyrin repeat-containing domain"/>
    <property type="match status" value="1"/>
</dbReference>
<feature type="repeat" description="ANK" evidence="3">
    <location>
        <begin position="166"/>
        <end position="199"/>
    </location>
</feature>
<dbReference type="PANTHER" id="PTHR24186">
    <property type="entry name" value="PROTEIN PHOSPHATASE 1 REGULATORY SUBUNIT"/>
    <property type="match status" value="1"/>
</dbReference>
<dbReference type="InterPro" id="IPR036770">
    <property type="entry name" value="Ankyrin_rpt-contain_sf"/>
</dbReference>
<organism evidence="4">
    <name type="scientific">Arundo donax</name>
    <name type="common">Giant reed</name>
    <name type="synonym">Donax arundinaceus</name>
    <dbReference type="NCBI Taxonomy" id="35708"/>
    <lineage>
        <taxon>Eukaryota</taxon>
        <taxon>Viridiplantae</taxon>
        <taxon>Streptophyta</taxon>
        <taxon>Embryophyta</taxon>
        <taxon>Tracheophyta</taxon>
        <taxon>Spermatophyta</taxon>
        <taxon>Magnoliopsida</taxon>
        <taxon>Liliopsida</taxon>
        <taxon>Poales</taxon>
        <taxon>Poaceae</taxon>
        <taxon>PACMAD clade</taxon>
        <taxon>Arundinoideae</taxon>
        <taxon>Arundineae</taxon>
        <taxon>Arundo</taxon>
    </lineage>
</organism>
<dbReference type="AlphaFoldDB" id="A0A0A8ZVS3"/>
<protein>
    <submittedName>
        <fullName evidence="4">Uncharacterized protein</fullName>
    </submittedName>
</protein>
<evidence type="ECO:0000256" key="3">
    <source>
        <dbReference type="PROSITE-ProRule" id="PRU00023"/>
    </source>
</evidence>
<dbReference type="PANTHER" id="PTHR24186:SF54">
    <property type="entry name" value="PGG DOMAIN-CONTAINING PROTEIN"/>
    <property type="match status" value="1"/>
</dbReference>
<evidence type="ECO:0000256" key="2">
    <source>
        <dbReference type="ARBA" id="ARBA00023043"/>
    </source>
</evidence>
<reference evidence="4" key="2">
    <citation type="journal article" date="2015" name="Data Brief">
        <title>Shoot transcriptome of the giant reed, Arundo donax.</title>
        <authorList>
            <person name="Barrero R.A."/>
            <person name="Guerrero F.D."/>
            <person name="Moolhuijzen P."/>
            <person name="Goolsby J.A."/>
            <person name="Tidwell J."/>
            <person name="Bellgard S.E."/>
            <person name="Bellgard M.I."/>
        </authorList>
    </citation>
    <scope>NUCLEOTIDE SEQUENCE</scope>
    <source>
        <tissue evidence="4">Shoot tissue taken approximately 20 cm above the soil surface</tissue>
    </source>
</reference>
<dbReference type="InterPro" id="IPR002110">
    <property type="entry name" value="Ankyrin_rpt"/>
</dbReference>
<dbReference type="SMART" id="SM00248">
    <property type="entry name" value="ANK"/>
    <property type="match status" value="5"/>
</dbReference>
<dbReference type="Pfam" id="PF00023">
    <property type="entry name" value="Ank"/>
    <property type="match status" value="1"/>
</dbReference>
<keyword evidence="1" id="KW-0677">Repeat</keyword>
<reference evidence="4" key="1">
    <citation type="submission" date="2014-09" db="EMBL/GenBank/DDBJ databases">
        <authorList>
            <person name="Magalhaes I.L.F."/>
            <person name="Oliveira U."/>
            <person name="Santos F.R."/>
            <person name="Vidigal T.H.D.A."/>
            <person name="Brescovit A.D."/>
            <person name="Santos A.J."/>
        </authorList>
    </citation>
    <scope>NUCLEOTIDE SEQUENCE</scope>
    <source>
        <tissue evidence="4">Shoot tissue taken approximately 20 cm above the soil surface</tissue>
    </source>
</reference>
<accession>A0A0A8ZVS3</accession>